<evidence type="ECO:0000256" key="2">
    <source>
        <dbReference type="ARBA" id="ARBA00022472"/>
    </source>
</evidence>
<comment type="caution">
    <text evidence="4">The sequence shown here is derived from an EMBL/GenBank/DDBJ whole genome shotgun (WGS) entry which is preliminary data.</text>
</comment>
<comment type="similarity">
    <text evidence="1">Belongs to the mTERF family.</text>
</comment>
<dbReference type="Pfam" id="PF02536">
    <property type="entry name" value="mTERF"/>
    <property type="match status" value="2"/>
</dbReference>
<sequence>MVNSLTTTNEQPFAVSYLIKTLGFSPEAALSASKYVHFETPEKADIVVSFFKNHGFSQTQVTNLVRRLPSVLISDPDKTLLPKIDFFSSKGIPSPDLAKLFSGNPALLKTSLEKQIIPSFDFLKNLLQSEAKTIEAMKRFTGMLNLLKCNVETLVAPNINTLRENGVPESNIVTLLQYQTRAFLVNPVRFREIVEEVKEMGFNPSRLKFAVAVFALRAMSKSTWERKVDVYKKWGLSENDIFLAFGKHPWCMMASEEKIMRVMDLLVNKMGMDSSLFIKRPGLVSLSLEKRLIPRGFVFQGLLSKGLVKKDFNIYPLFECPERTFVQKYIMPHKGEASEFTYGVPIWNALLVQMATRKSSPKCMDFFCYTEEKKKNGVSESNIITLFQRQPNAFNINLVRFRGIVEEVKESGFNPLRMKFALAVFTLRAMSKSTWERKVNVYKKWGWHQWCMMASEDKIMRLSLLIKNPELVNFSLEKRLIPRGLVFQVLLSKGLVKKDFKMHKLFKCPEKTFLQKFVMPHKEEASELSKLYKEKLASSK</sequence>
<name>A0AAN7FAS0_QUERU</name>
<keyword evidence="2" id="KW-0805">Transcription regulation</keyword>
<protein>
    <submittedName>
        <fullName evidence="4">Uncharacterized protein</fullName>
    </submittedName>
</protein>
<dbReference type="AlphaFoldDB" id="A0AAN7FAS0"/>
<keyword evidence="2" id="KW-0806">Transcription termination</keyword>
<dbReference type="GO" id="GO:0003676">
    <property type="term" value="F:nucleic acid binding"/>
    <property type="evidence" value="ECO:0007669"/>
    <property type="project" value="InterPro"/>
</dbReference>
<gene>
    <name evidence="4" type="ORF">RGQ29_023817</name>
</gene>
<dbReference type="InterPro" id="IPR038538">
    <property type="entry name" value="MTERF_sf"/>
</dbReference>
<keyword evidence="5" id="KW-1185">Reference proteome</keyword>
<dbReference type="GO" id="GO:0006353">
    <property type="term" value="P:DNA-templated transcription termination"/>
    <property type="evidence" value="ECO:0007669"/>
    <property type="project" value="UniProtKB-KW"/>
</dbReference>
<dbReference type="Gene3D" id="1.25.70.10">
    <property type="entry name" value="Transcription termination factor 3, mitochondrial"/>
    <property type="match status" value="3"/>
</dbReference>
<keyword evidence="3" id="KW-0809">Transit peptide</keyword>
<accession>A0AAN7FAS0</accession>
<dbReference type="FunFam" id="1.25.70.10:FF:000001">
    <property type="entry name" value="Mitochondrial transcription termination factor-like"/>
    <property type="match status" value="1"/>
</dbReference>
<proteinExistence type="inferred from homology"/>
<reference evidence="4 5" key="1">
    <citation type="journal article" date="2023" name="G3 (Bethesda)">
        <title>A haplotype-resolved chromosome-scale genome for Quercus rubra L. provides insights into the genetics of adaptive traits for red oak species.</title>
        <authorList>
            <person name="Kapoor B."/>
            <person name="Jenkins J."/>
            <person name="Schmutz J."/>
            <person name="Zhebentyayeva T."/>
            <person name="Kuelheim C."/>
            <person name="Coggeshall M."/>
            <person name="Heim C."/>
            <person name="Lasky J.R."/>
            <person name="Leites L."/>
            <person name="Islam-Faridi N."/>
            <person name="Romero-Severson J."/>
            <person name="DeLeo V.L."/>
            <person name="Lucas S.M."/>
            <person name="Lazic D."/>
            <person name="Gailing O."/>
            <person name="Carlson J."/>
            <person name="Staton M."/>
        </authorList>
    </citation>
    <scope>NUCLEOTIDE SEQUENCE [LARGE SCALE GENOMIC DNA]</scope>
    <source>
        <strain evidence="4">Pseudo-F2</strain>
    </source>
</reference>
<dbReference type="InterPro" id="IPR003690">
    <property type="entry name" value="MTERF"/>
</dbReference>
<dbReference type="SMART" id="SM00733">
    <property type="entry name" value="Mterf"/>
    <property type="match status" value="6"/>
</dbReference>
<evidence type="ECO:0000256" key="3">
    <source>
        <dbReference type="ARBA" id="ARBA00022946"/>
    </source>
</evidence>
<evidence type="ECO:0000256" key="1">
    <source>
        <dbReference type="ARBA" id="ARBA00007692"/>
    </source>
</evidence>
<dbReference type="Proteomes" id="UP001324115">
    <property type="component" value="Unassembled WGS sequence"/>
</dbReference>
<dbReference type="PANTHER" id="PTHR13068:SF166">
    <property type="entry name" value="TRANSCRIPTION TERMINATION FACTOR MTERF15, MITOCHONDRIAL-LIKE"/>
    <property type="match status" value="1"/>
</dbReference>
<organism evidence="4 5">
    <name type="scientific">Quercus rubra</name>
    <name type="common">Northern red oak</name>
    <name type="synonym">Quercus borealis</name>
    <dbReference type="NCBI Taxonomy" id="3512"/>
    <lineage>
        <taxon>Eukaryota</taxon>
        <taxon>Viridiplantae</taxon>
        <taxon>Streptophyta</taxon>
        <taxon>Embryophyta</taxon>
        <taxon>Tracheophyta</taxon>
        <taxon>Spermatophyta</taxon>
        <taxon>Magnoliopsida</taxon>
        <taxon>eudicotyledons</taxon>
        <taxon>Gunneridae</taxon>
        <taxon>Pentapetalae</taxon>
        <taxon>rosids</taxon>
        <taxon>fabids</taxon>
        <taxon>Fagales</taxon>
        <taxon>Fagaceae</taxon>
        <taxon>Quercus</taxon>
    </lineage>
</organism>
<evidence type="ECO:0000313" key="4">
    <source>
        <dbReference type="EMBL" id="KAK4586801.1"/>
    </source>
</evidence>
<keyword evidence="2" id="KW-0804">Transcription</keyword>
<dbReference type="PANTHER" id="PTHR13068">
    <property type="entry name" value="CGI-12 PROTEIN-RELATED"/>
    <property type="match status" value="1"/>
</dbReference>
<evidence type="ECO:0000313" key="5">
    <source>
        <dbReference type="Proteomes" id="UP001324115"/>
    </source>
</evidence>
<dbReference type="EMBL" id="JAXUIC010000006">
    <property type="protein sequence ID" value="KAK4586801.1"/>
    <property type="molecule type" value="Genomic_DNA"/>
</dbReference>